<proteinExistence type="predicted"/>
<keyword evidence="2" id="KW-1185">Reference proteome</keyword>
<evidence type="ECO:0000313" key="2">
    <source>
        <dbReference type="Proteomes" id="UP001372338"/>
    </source>
</evidence>
<evidence type="ECO:0000313" key="1">
    <source>
        <dbReference type="EMBL" id="KAK7244554.1"/>
    </source>
</evidence>
<name>A0AAN9E1L3_CROPI</name>
<dbReference type="AlphaFoldDB" id="A0AAN9E1L3"/>
<comment type="caution">
    <text evidence="1">The sequence shown here is derived from an EMBL/GenBank/DDBJ whole genome shotgun (WGS) entry which is preliminary data.</text>
</comment>
<dbReference type="EMBL" id="JAYWIO010000008">
    <property type="protein sequence ID" value="KAK7244554.1"/>
    <property type="molecule type" value="Genomic_DNA"/>
</dbReference>
<organism evidence="1 2">
    <name type="scientific">Crotalaria pallida</name>
    <name type="common">Smooth rattlebox</name>
    <name type="synonym">Crotalaria striata</name>
    <dbReference type="NCBI Taxonomy" id="3830"/>
    <lineage>
        <taxon>Eukaryota</taxon>
        <taxon>Viridiplantae</taxon>
        <taxon>Streptophyta</taxon>
        <taxon>Embryophyta</taxon>
        <taxon>Tracheophyta</taxon>
        <taxon>Spermatophyta</taxon>
        <taxon>Magnoliopsida</taxon>
        <taxon>eudicotyledons</taxon>
        <taxon>Gunneridae</taxon>
        <taxon>Pentapetalae</taxon>
        <taxon>rosids</taxon>
        <taxon>fabids</taxon>
        <taxon>Fabales</taxon>
        <taxon>Fabaceae</taxon>
        <taxon>Papilionoideae</taxon>
        <taxon>50 kb inversion clade</taxon>
        <taxon>genistoids sensu lato</taxon>
        <taxon>core genistoids</taxon>
        <taxon>Crotalarieae</taxon>
        <taxon>Crotalaria</taxon>
    </lineage>
</organism>
<sequence>MHDGIGVRSCAQAVGLLGADSRWGFNCGSLVRDDDAVVGYVKMVKVIVHFEAWWDFWAWLFIKKKNEDELQNAPWLKDLRSFIHSFTHSLPSLTH</sequence>
<accession>A0AAN9E1L3</accession>
<reference evidence="1 2" key="1">
    <citation type="submission" date="2024-01" db="EMBL/GenBank/DDBJ databases">
        <title>The genomes of 5 underutilized Papilionoideae crops provide insights into root nodulation and disease resistanc.</title>
        <authorList>
            <person name="Yuan L."/>
        </authorList>
    </citation>
    <scope>NUCLEOTIDE SEQUENCE [LARGE SCALE GENOMIC DNA]</scope>
    <source>
        <strain evidence="1">ZHUSHIDOU_FW_LH</strain>
        <tissue evidence="1">Leaf</tissue>
    </source>
</reference>
<protein>
    <submittedName>
        <fullName evidence="1">Uncharacterized protein</fullName>
    </submittedName>
</protein>
<gene>
    <name evidence="1" type="ORF">RIF29_39378</name>
</gene>
<dbReference type="Proteomes" id="UP001372338">
    <property type="component" value="Unassembled WGS sequence"/>
</dbReference>